<dbReference type="InterPro" id="IPR008927">
    <property type="entry name" value="6-PGluconate_DH-like_C_sf"/>
</dbReference>
<dbReference type="RefSeq" id="WP_131979503.1">
    <property type="nucleotide sequence ID" value="NZ_SMKL01000006.1"/>
</dbReference>
<dbReference type="PANTHER" id="PTHR48075">
    <property type="entry name" value="3-HYDROXYACYL-COA DEHYDROGENASE FAMILY PROTEIN"/>
    <property type="match status" value="1"/>
</dbReference>
<dbReference type="InterPro" id="IPR006108">
    <property type="entry name" value="3HC_DH_C"/>
</dbReference>
<evidence type="ECO:0000259" key="6">
    <source>
        <dbReference type="Pfam" id="PF02737"/>
    </source>
</evidence>
<dbReference type="PIRSF" id="PIRSF000105">
    <property type="entry name" value="HCDH"/>
    <property type="match status" value="1"/>
</dbReference>
<dbReference type="InterPro" id="IPR036291">
    <property type="entry name" value="NAD(P)-bd_dom_sf"/>
</dbReference>
<dbReference type="NCBIfam" id="NF005875">
    <property type="entry name" value="PRK07819.1"/>
    <property type="match status" value="1"/>
</dbReference>
<evidence type="ECO:0000313" key="7">
    <source>
        <dbReference type="EMBL" id="TDC53977.1"/>
    </source>
</evidence>
<keyword evidence="3" id="KW-0560">Oxidoreductase</keyword>
<dbReference type="Gene3D" id="3.40.50.720">
    <property type="entry name" value="NAD(P)-binding Rossmann-like Domain"/>
    <property type="match status" value="1"/>
</dbReference>
<evidence type="ECO:0000256" key="3">
    <source>
        <dbReference type="ARBA" id="ARBA00023002"/>
    </source>
</evidence>
<comment type="pathway">
    <text evidence="1">Lipid metabolism; butanoate metabolism.</text>
</comment>
<evidence type="ECO:0000313" key="8">
    <source>
        <dbReference type="Proteomes" id="UP000295621"/>
    </source>
</evidence>
<dbReference type="GO" id="GO:0006635">
    <property type="term" value="P:fatty acid beta-oxidation"/>
    <property type="evidence" value="ECO:0007669"/>
    <property type="project" value="TreeGrafter"/>
</dbReference>
<feature type="domain" description="3-hydroxyacyl-CoA dehydrogenase C-terminal" evidence="5">
    <location>
        <begin position="194"/>
        <end position="290"/>
    </location>
</feature>
<dbReference type="InterPro" id="IPR022694">
    <property type="entry name" value="3-OHacyl-CoA_DH"/>
</dbReference>
<proteinExistence type="inferred from homology"/>
<dbReference type="AlphaFoldDB" id="A0A4R4RV25"/>
<dbReference type="Proteomes" id="UP000295621">
    <property type="component" value="Unassembled WGS sequence"/>
</dbReference>
<dbReference type="GO" id="GO:0070403">
    <property type="term" value="F:NAD+ binding"/>
    <property type="evidence" value="ECO:0007669"/>
    <property type="project" value="InterPro"/>
</dbReference>
<name>A0A4R4RV25_9ACTN</name>
<gene>
    <name evidence="7" type="ORF">E1212_04095</name>
</gene>
<dbReference type="SUPFAM" id="SSF48179">
    <property type="entry name" value="6-phosphogluconate dehydrogenase C-terminal domain-like"/>
    <property type="match status" value="1"/>
</dbReference>
<evidence type="ECO:0000259" key="5">
    <source>
        <dbReference type="Pfam" id="PF00725"/>
    </source>
</evidence>
<dbReference type="InterPro" id="IPR006176">
    <property type="entry name" value="3-OHacyl-CoA_DH_NAD-bd"/>
</dbReference>
<dbReference type="SUPFAM" id="SSF51735">
    <property type="entry name" value="NAD(P)-binding Rossmann-fold domains"/>
    <property type="match status" value="1"/>
</dbReference>
<dbReference type="EMBL" id="SMKL01000006">
    <property type="protein sequence ID" value="TDC53977.1"/>
    <property type="molecule type" value="Genomic_DNA"/>
</dbReference>
<reference evidence="7 8" key="1">
    <citation type="submission" date="2019-02" db="EMBL/GenBank/DDBJ databases">
        <title>Draft genome sequences of novel Actinobacteria.</title>
        <authorList>
            <person name="Sahin N."/>
            <person name="Ay H."/>
            <person name="Saygin H."/>
        </authorList>
    </citation>
    <scope>NUCLEOTIDE SEQUENCE [LARGE SCALE GENOMIC DNA]</scope>
    <source>
        <strain evidence="7 8">KC603</strain>
    </source>
</reference>
<dbReference type="PANTHER" id="PTHR48075:SF9">
    <property type="entry name" value="3-HYDROXYBUTYRYL-COA DEHYDROGENASE"/>
    <property type="match status" value="1"/>
</dbReference>
<dbReference type="Gene3D" id="1.10.1040.10">
    <property type="entry name" value="N-(1-d-carboxylethyl)-l-norvaline Dehydrogenase, domain 2"/>
    <property type="match status" value="1"/>
</dbReference>
<feature type="domain" description="3-hydroxyacyl-CoA dehydrogenase NAD binding" evidence="6">
    <location>
        <begin position="12"/>
        <end position="191"/>
    </location>
</feature>
<sequence>MTTSSTAPITRVGVVGCGVMGRGIAETCATAGLDVVVAVSQPESVEPRRRSLDDAFARAVQRGTLTKDDAERARRRVVLTADLSELADRELVFEAAPEDEETKTQIFATLDKVVESPDAVLASNTSSIPVMKLGCVTHRPDRVLGAHFFNPATRMPLVEVVESLLTDRGCTERVESFLTGVLDKQVVRVRDRSGFIVNALLFPYLMSSIRMLESGFATAADIDTAMMLGCNHPMGPLALADFVGLDVVSAIGESLHHEFREPHYSPPPLLRRMVDAGLLGRKTGRGFHDYAGT</sequence>
<evidence type="ECO:0000256" key="1">
    <source>
        <dbReference type="ARBA" id="ARBA00005086"/>
    </source>
</evidence>
<comment type="caution">
    <text evidence="7">The sequence shown here is derived from an EMBL/GenBank/DDBJ whole genome shotgun (WGS) entry which is preliminary data.</text>
</comment>
<dbReference type="OrthoDB" id="9771883at2"/>
<dbReference type="InterPro" id="IPR013328">
    <property type="entry name" value="6PGD_dom2"/>
</dbReference>
<accession>A0A4R4RV25</accession>
<keyword evidence="8" id="KW-1185">Reference proteome</keyword>
<dbReference type="Pfam" id="PF02737">
    <property type="entry name" value="3HCDH_N"/>
    <property type="match status" value="1"/>
</dbReference>
<organism evidence="7 8">
    <name type="scientific">Jiangella ureilytica</name>
    <dbReference type="NCBI Taxonomy" id="2530374"/>
    <lineage>
        <taxon>Bacteria</taxon>
        <taxon>Bacillati</taxon>
        <taxon>Actinomycetota</taxon>
        <taxon>Actinomycetes</taxon>
        <taxon>Jiangellales</taxon>
        <taxon>Jiangellaceae</taxon>
        <taxon>Jiangella</taxon>
    </lineage>
</organism>
<dbReference type="GO" id="GO:0008691">
    <property type="term" value="F:3-hydroxybutyryl-CoA dehydrogenase activity"/>
    <property type="evidence" value="ECO:0007669"/>
    <property type="project" value="TreeGrafter"/>
</dbReference>
<dbReference type="Pfam" id="PF00725">
    <property type="entry name" value="3HCDH"/>
    <property type="match status" value="1"/>
</dbReference>
<evidence type="ECO:0000256" key="2">
    <source>
        <dbReference type="ARBA" id="ARBA00009463"/>
    </source>
</evidence>
<comment type="similarity">
    <text evidence="2">Belongs to the 3-hydroxyacyl-CoA dehydrogenase family.</text>
</comment>
<feature type="site" description="Important for catalytic activity" evidence="4">
    <location>
        <position position="147"/>
    </location>
</feature>
<protein>
    <submittedName>
        <fullName evidence="7">3-hydroxybutyryl-CoA dehydrogenase</fullName>
    </submittedName>
</protein>
<evidence type="ECO:0000256" key="4">
    <source>
        <dbReference type="PIRSR" id="PIRSR000105-1"/>
    </source>
</evidence>